<evidence type="ECO:0000256" key="3">
    <source>
        <dbReference type="ARBA" id="ARBA00012483"/>
    </source>
</evidence>
<gene>
    <name evidence="12" type="ORF">ZIOFF_061230</name>
</gene>
<dbReference type="CDD" id="cd16461">
    <property type="entry name" value="RING-H2_EL5-like"/>
    <property type="match status" value="1"/>
</dbReference>
<feature type="domain" description="RING-type" evidence="11">
    <location>
        <begin position="134"/>
        <end position="176"/>
    </location>
</feature>
<dbReference type="AlphaFoldDB" id="A0A8J5F655"/>
<dbReference type="EMBL" id="JACMSC010000017">
    <property type="protein sequence ID" value="KAG6477799.1"/>
    <property type="molecule type" value="Genomic_DNA"/>
</dbReference>
<keyword evidence="8" id="KW-0862">Zinc</keyword>
<evidence type="ECO:0000256" key="6">
    <source>
        <dbReference type="ARBA" id="ARBA00022771"/>
    </source>
</evidence>
<dbReference type="EC" id="2.3.2.27" evidence="3"/>
<protein>
    <recommendedName>
        <fullName evidence="3">RING-type E3 ubiquitin transferase</fullName>
        <ecNumber evidence="3">2.3.2.27</ecNumber>
    </recommendedName>
</protein>
<keyword evidence="13" id="KW-1185">Reference proteome</keyword>
<evidence type="ECO:0000256" key="10">
    <source>
        <dbReference type="SAM" id="Phobius"/>
    </source>
</evidence>
<evidence type="ECO:0000313" key="12">
    <source>
        <dbReference type="EMBL" id="KAG6477799.1"/>
    </source>
</evidence>
<keyword evidence="7" id="KW-0833">Ubl conjugation pathway</keyword>
<dbReference type="InterPro" id="IPR013083">
    <property type="entry name" value="Znf_RING/FYVE/PHD"/>
</dbReference>
<evidence type="ECO:0000256" key="8">
    <source>
        <dbReference type="ARBA" id="ARBA00022833"/>
    </source>
</evidence>
<proteinExistence type="predicted"/>
<name>A0A8J5F655_ZINOF</name>
<sequence>MFLLFLSATTMASREVPLGSPLGKTKEPPPSLELFSDVGGGRNFPPLVVAVIPVLVGAFLLISYYYTIVKKYCGTLDSPWRRSGGGSGQEFYDDRWREERWDFSESDGLDDASIAKLSVRVYGSGDGIVGAADCSVCLGEFREAERLRLLPVCGHAFHLRCIDAWLKARANCPLCRANALPVTPKPESPPPVEPVVADGEAAAILVGGEEFGVMRRSMSMELAHEQRTMSSVPLKRSFSGGRLTGSNSMLPL</sequence>
<keyword evidence="10" id="KW-0472">Membrane</keyword>
<dbReference type="Proteomes" id="UP000734854">
    <property type="component" value="Unassembled WGS sequence"/>
</dbReference>
<keyword evidence="10" id="KW-1133">Transmembrane helix</keyword>
<keyword evidence="10" id="KW-0812">Transmembrane</keyword>
<accession>A0A8J5F655</accession>
<dbReference type="PANTHER" id="PTHR46913:SF22">
    <property type="entry name" value="RING-TYPE E3 UBIQUITIN TRANSFERASE"/>
    <property type="match status" value="1"/>
</dbReference>
<evidence type="ECO:0000256" key="5">
    <source>
        <dbReference type="ARBA" id="ARBA00022723"/>
    </source>
</evidence>
<organism evidence="12 13">
    <name type="scientific">Zingiber officinale</name>
    <name type="common">Ginger</name>
    <name type="synonym">Amomum zingiber</name>
    <dbReference type="NCBI Taxonomy" id="94328"/>
    <lineage>
        <taxon>Eukaryota</taxon>
        <taxon>Viridiplantae</taxon>
        <taxon>Streptophyta</taxon>
        <taxon>Embryophyta</taxon>
        <taxon>Tracheophyta</taxon>
        <taxon>Spermatophyta</taxon>
        <taxon>Magnoliopsida</taxon>
        <taxon>Liliopsida</taxon>
        <taxon>Zingiberales</taxon>
        <taxon>Zingiberaceae</taxon>
        <taxon>Zingiber</taxon>
    </lineage>
</organism>
<dbReference type="InterPro" id="IPR044600">
    <property type="entry name" value="ATL1/ATL16-like"/>
</dbReference>
<dbReference type="PROSITE" id="PS50089">
    <property type="entry name" value="ZF_RING_2"/>
    <property type="match status" value="1"/>
</dbReference>
<evidence type="ECO:0000256" key="1">
    <source>
        <dbReference type="ARBA" id="ARBA00000900"/>
    </source>
</evidence>
<reference evidence="12 13" key="1">
    <citation type="submission" date="2020-08" db="EMBL/GenBank/DDBJ databases">
        <title>Plant Genome Project.</title>
        <authorList>
            <person name="Zhang R.-G."/>
        </authorList>
    </citation>
    <scope>NUCLEOTIDE SEQUENCE [LARGE SCALE GENOMIC DNA]</scope>
    <source>
        <tissue evidence="12">Rhizome</tissue>
    </source>
</reference>
<dbReference type="SUPFAM" id="SSF57850">
    <property type="entry name" value="RING/U-box"/>
    <property type="match status" value="1"/>
</dbReference>
<keyword evidence="5" id="KW-0479">Metal-binding</keyword>
<dbReference type="Pfam" id="PF13639">
    <property type="entry name" value="zf-RING_2"/>
    <property type="match status" value="1"/>
</dbReference>
<evidence type="ECO:0000256" key="7">
    <source>
        <dbReference type="ARBA" id="ARBA00022786"/>
    </source>
</evidence>
<dbReference type="GO" id="GO:0061630">
    <property type="term" value="F:ubiquitin protein ligase activity"/>
    <property type="evidence" value="ECO:0007669"/>
    <property type="project" value="UniProtKB-EC"/>
</dbReference>
<dbReference type="GO" id="GO:0016567">
    <property type="term" value="P:protein ubiquitination"/>
    <property type="evidence" value="ECO:0007669"/>
    <property type="project" value="UniProtKB-UniPathway"/>
</dbReference>
<evidence type="ECO:0000259" key="11">
    <source>
        <dbReference type="PROSITE" id="PS50089"/>
    </source>
</evidence>
<comment type="caution">
    <text evidence="12">The sequence shown here is derived from an EMBL/GenBank/DDBJ whole genome shotgun (WGS) entry which is preliminary data.</text>
</comment>
<dbReference type="GO" id="GO:0008270">
    <property type="term" value="F:zinc ion binding"/>
    <property type="evidence" value="ECO:0007669"/>
    <property type="project" value="UniProtKB-KW"/>
</dbReference>
<dbReference type="Gene3D" id="3.30.40.10">
    <property type="entry name" value="Zinc/RING finger domain, C3HC4 (zinc finger)"/>
    <property type="match status" value="1"/>
</dbReference>
<keyword evidence="6 9" id="KW-0863">Zinc-finger</keyword>
<dbReference type="SMART" id="SM00184">
    <property type="entry name" value="RING"/>
    <property type="match status" value="1"/>
</dbReference>
<evidence type="ECO:0000256" key="4">
    <source>
        <dbReference type="ARBA" id="ARBA00022679"/>
    </source>
</evidence>
<evidence type="ECO:0000313" key="13">
    <source>
        <dbReference type="Proteomes" id="UP000734854"/>
    </source>
</evidence>
<evidence type="ECO:0000256" key="9">
    <source>
        <dbReference type="PROSITE-ProRule" id="PRU00175"/>
    </source>
</evidence>
<dbReference type="UniPathway" id="UPA00143"/>
<comment type="pathway">
    <text evidence="2">Protein modification; protein ubiquitination.</text>
</comment>
<evidence type="ECO:0000256" key="2">
    <source>
        <dbReference type="ARBA" id="ARBA00004906"/>
    </source>
</evidence>
<comment type="catalytic activity">
    <reaction evidence="1">
        <text>S-ubiquitinyl-[E2 ubiquitin-conjugating enzyme]-L-cysteine + [acceptor protein]-L-lysine = [E2 ubiquitin-conjugating enzyme]-L-cysteine + N(6)-ubiquitinyl-[acceptor protein]-L-lysine.</text>
        <dbReference type="EC" id="2.3.2.27"/>
    </reaction>
</comment>
<dbReference type="InterPro" id="IPR001841">
    <property type="entry name" value="Znf_RING"/>
</dbReference>
<dbReference type="PANTHER" id="PTHR46913">
    <property type="entry name" value="RING-H2 FINGER PROTEIN ATL16"/>
    <property type="match status" value="1"/>
</dbReference>
<keyword evidence="4" id="KW-0808">Transferase</keyword>
<feature type="transmembrane region" description="Helical" evidence="10">
    <location>
        <begin position="44"/>
        <end position="66"/>
    </location>
</feature>